<dbReference type="GO" id="GO:0016020">
    <property type="term" value="C:membrane"/>
    <property type="evidence" value="ECO:0007669"/>
    <property type="project" value="UniProtKB-SubCell"/>
</dbReference>
<dbReference type="GO" id="GO:0004930">
    <property type="term" value="F:G protein-coupled receptor activity"/>
    <property type="evidence" value="ECO:0007669"/>
    <property type="project" value="InterPro"/>
</dbReference>
<evidence type="ECO:0000256" key="1">
    <source>
        <dbReference type="ARBA" id="ARBA00004370"/>
    </source>
</evidence>
<feature type="domain" description="G-protein coupled receptors family 1 profile" evidence="6">
    <location>
        <begin position="21"/>
        <end position="226"/>
    </location>
</feature>
<dbReference type="Proteomes" id="UP000271162">
    <property type="component" value="Unassembled WGS sequence"/>
</dbReference>
<dbReference type="PROSITE" id="PS50262">
    <property type="entry name" value="G_PROTEIN_RECEP_F1_2"/>
    <property type="match status" value="1"/>
</dbReference>
<evidence type="ECO:0000313" key="7">
    <source>
        <dbReference type="EMBL" id="VDL76774.1"/>
    </source>
</evidence>
<name>A0A158R167_NIPBR</name>
<keyword evidence="8" id="KW-1185">Reference proteome</keyword>
<dbReference type="SUPFAM" id="SSF81321">
    <property type="entry name" value="Family A G protein-coupled receptor-like"/>
    <property type="match status" value="1"/>
</dbReference>
<reference evidence="7 8" key="2">
    <citation type="submission" date="2018-11" db="EMBL/GenBank/DDBJ databases">
        <authorList>
            <consortium name="Pathogen Informatics"/>
        </authorList>
    </citation>
    <scope>NUCLEOTIDE SEQUENCE [LARGE SCALE GENOMIC DNA]</scope>
</reference>
<dbReference type="Gene3D" id="1.20.1070.10">
    <property type="entry name" value="Rhodopsin 7-helix transmembrane proteins"/>
    <property type="match status" value="1"/>
</dbReference>
<dbReference type="EMBL" id="UYSL01020965">
    <property type="protein sequence ID" value="VDL76774.1"/>
    <property type="molecule type" value="Genomic_DNA"/>
</dbReference>
<evidence type="ECO:0000256" key="3">
    <source>
        <dbReference type="ARBA" id="ARBA00022989"/>
    </source>
</evidence>
<dbReference type="InterPro" id="IPR017452">
    <property type="entry name" value="GPCR_Rhodpsn_7TM"/>
</dbReference>
<evidence type="ECO:0000256" key="4">
    <source>
        <dbReference type="ARBA" id="ARBA00023136"/>
    </source>
</evidence>
<evidence type="ECO:0000313" key="9">
    <source>
        <dbReference type="WBParaSite" id="NBR_0001318401-mRNA-1"/>
    </source>
</evidence>
<feature type="transmembrane region" description="Helical" evidence="5">
    <location>
        <begin position="6"/>
        <end position="28"/>
    </location>
</feature>
<evidence type="ECO:0000259" key="6">
    <source>
        <dbReference type="PROSITE" id="PS50262"/>
    </source>
</evidence>
<evidence type="ECO:0000313" key="8">
    <source>
        <dbReference type="Proteomes" id="UP000271162"/>
    </source>
</evidence>
<keyword evidence="3 5" id="KW-1133">Transmembrane helix</keyword>
<dbReference type="OMA" id="TERMIFA"/>
<feature type="transmembrane region" description="Helical" evidence="5">
    <location>
        <begin position="79"/>
        <end position="106"/>
    </location>
</feature>
<dbReference type="PANTHER" id="PTHR23360:SF37">
    <property type="entry name" value="G-PROTEIN COUPLED RECEPTORS FAMILY 1 PROFILE DOMAIN-CONTAINING PROTEIN"/>
    <property type="match status" value="1"/>
</dbReference>
<dbReference type="WBParaSite" id="NBR_0001318401-mRNA-1">
    <property type="protein sequence ID" value="NBR_0001318401-mRNA-1"/>
    <property type="gene ID" value="NBR_0001318401"/>
</dbReference>
<keyword evidence="4 5" id="KW-0472">Membrane</keyword>
<gene>
    <name evidence="7" type="ORF">NBR_LOCUS13185</name>
</gene>
<reference evidence="9" key="1">
    <citation type="submission" date="2016-04" db="UniProtKB">
        <authorList>
            <consortium name="WormBaseParasite"/>
        </authorList>
    </citation>
    <scope>IDENTIFICATION</scope>
</reference>
<feature type="transmembrane region" description="Helical" evidence="5">
    <location>
        <begin position="159"/>
        <end position="181"/>
    </location>
</feature>
<sequence length="226" mass="25955">MVYFYIISVVIVVFSLLGIFGNLNIIWATCRKKHFRGKHGLLLANLAVHQLICLTWQWVNLTYSLHHQTVMQDHCYTLIFPYIFAVCAQAMMYLVITGDLLAAILIPLRHHFINNYTYVFAVSVPVWIYSAVVTIWGAIDVEHKEIVFCNPTLSINGTAHIFWLHTNLANVIFVIVLHVVAWQALKRKFKRCASVSQPSIVSRTSTGEIFATQLQYENGNPYYYTK</sequence>
<dbReference type="PANTHER" id="PTHR23360">
    <property type="entry name" value="G-PROTEIN COUPLED RECEPTORS FAMILY 1 PROFILE DOMAIN-CONTAINING PROTEIN-RELATED"/>
    <property type="match status" value="1"/>
</dbReference>
<protein>
    <submittedName>
        <fullName evidence="9">G_PROTEIN_RECEP_F1_2 domain-containing protein</fullName>
    </submittedName>
</protein>
<keyword evidence="2 5" id="KW-0812">Transmembrane</keyword>
<accession>A0A158R167</accession>
<organism evidence="9">
    <name type="scientific">Nippostrongylus brasiliensis</name>
    <name type="common">Rat hookworm</name>
    <dbReference type="NCBI Taxonomy" id="27835"/>
    <lineage>
        <taxon>Eukaryota</taxon>
        <taxon>Metazoa</taxon>
        <taxon>Ecdysozoa</taxon>
        <taxon>Nematoda</taxon>
        <taxon>Chromadorea</taxon>
        <taxon>Rhabditida</taxon>
        <taxon>Rhabditina</taxon>
        <taxon>Rhabditomorpha</taxon>
        <taxon>Strongyloidea</taxon>
        <taxon>Heligmosomidae</taxon>
        <taxon>Nippostrongylus</taxon>
    </lineage>
</organism>
<proteinExistence type="predicted"/>
<dbReference type="InterPro" id="IPR019424">
    <property type="entry name" value="7TM_GPCR_Srsx"/>
</dbReference>
<dbReference type="CDD" id="cd00637">
    <property type="entry name" value="7tm_classA_rhodopsin-like"/>
    <property type="match status" value="1"/>
</dbReference>
<dbReference type="InterPro" id="IPR000276">
    <property type="entry name" value="GPCR_Rhodpsn"/>
</dbReference>
<feature type="transmembrane region" description="Helical" evidence="5">
    <location>
        <begin position="40"/>
        <end position="59"/>
    </location>
</feature>
<dbReference type="AlphaFoldDB" id="A0A158R167"/>
<evidence type="ECO:0000256" key="5">
    <source>
        <dbReference type="SAM" id="Phobius"/>
    </source>
</evidence>
<dbReference type="SMART" id="SM01381">
    <property type="entry name" value="7TM_GPCR_Srsx"/>
    <property type="match status" value="1"/>
</dbReference>
<evidence type="ECO:0000256" key="2">
    <source>
        <dbReference type="ARBA" id="ARBA00022692"/>
    </source>
</evidence>
<dbReference type="InterPro" id="IPR047130">
    <property type="entry name" value="7TM_GPCR_Srsx_nematod"/>
</dbReference>
<dbReference type="Pfam" id="PF10320">
    <property type="entry name" value="7TM_GPCR_Srsx"/>
    <property type="match status" value="1"/>
</dbReference>
<feature type="transmembrane region" description="Helical" evidence="5">
    <location>
        <begin position="118"/>
        <end position="139"/>
    </location>
</feature>
<comment type="subcellular location">
    <subcellularLocation>
        <location evidence="1">Membrane</location>
    </subcellularLocation>
</comment>